<dbReference type="KEGG" id="tut:107365817"/>
<dbReference type="PROSITE" id="PS51375">
    <property type="entry name" value="PPR"/>
    <property type="match status" value="2"/>
</dbReference>
<dbReference type="Pfam" id="PF13041">
    <property type="entry name" value="PPR_2"/>
    <property type="match status" value="2"/>
</dbReference>
<dbReference type="Pfam" id="PF01535">
    <property type="entry name" value="PPR"/>
    <property type="match status" value="1"/>
</dbReference>
<keyword evidence="1" id="KW-0677">Repeat</keyword>
<dbReference type="PANTHER" id="PTHR47447:SF17">
    <property type="entry name" value="OS12G0638900 PROTEIN"/>
    <property type="match status" value="1"/>
</dbReference>
<dbReference type="OrthoDB" id="185373at2759"/>
<dbReference type="Proteomes" id="UP000015104">
    <property type="component" value="Unassembled WGS sequence"/>
</dbReference>
<dbReference type="AlphaFoldDB" id="T1KNB3"/>
<dbReference type="InterPro" id="IPR002885">
    <property type="entry name" value="PPR_rpt"/>
</dbReference>
<feature type="domain" description="Pentatricopeptide repeat-containing protein-mitochondrial" evidence="3">
    <location>
        <begin position="199"/>
        <end position="294"/>
    </location>
</feature>
<dbReference type="eggNOG" id="KOG4197">
    <property type="taxonomic scope" value="Eukaryota"/>
</dbReference>
<dbReference type="EnsemblMetazoa" id="tetur16g00340.1">
    <property type="protein sequence ID" value="tetur16g00340.1"/>
    <property type="gene ID" value="tetur16g00340"/>
</dbReference>
<evidence type="ECO:0000256" key="1">
    <source>
        <dbReference type="ARBA" id="ARBA00022737"/>
    </source>
</evidence>
<dbReference type="HOGENOM" id="CLU_021952_1_0_1"/>
<gene>
    <name evidence="4" type="primary">107365817</name>
</gene>
<organism evidence="4 5">
    <name type="scientific">Tetranychus urticae</name>
    <name type="common">Two-spotted spider mite</name>
    <dbReference type="NCBI Taxonomy" id="32264"/>
    <lineage>
        <taxon>Eukaryota</taxon>
        <taxon>Metazoa</taxon>
        <taxon>Ecdysozoa</taxon>
        <taxon>Arthropoda</taxon>
        <taxon>Chelicerata</taxon>
        <taxon>Arachnida</taxon>
        <taxon>Acari</taxon>
        <taxon>Acariformes</taxon>
        <taxon>Trombidiformes</taxon>
        <taxon>Prostigmata</taxon>
        <taxon>Eleutherengona</taxon>
        <taxon>Raphignathae</taxon>
        <taxon>Tetranychoidea</taxon>
        <taxon>Tetranychidae</taxon>
        <taxon>Tetranychus</taxon>
    </lineage>
</organism>
<dbReference type="Pfam" id="PF23276">
    <property type="entry name" value="TPR_24"/>
    <property type="match status" value="1"/>
</dbReference>
<reference evidence="5" key="1">
    <citation type="submission" date="2011-08" db="EMBL/GenBank/DDBJ databases">
        <authorList>
            <person name="Rombauts S."/>
        </authorList>
    </citation>
    <scope>NUCLEOTIDE SEQUENCE</scope>
    <source>
        <strain evidence="5">London</strain>
    </source>
</reference>
<dbReference type="STRING" id="32264.T1KNB3"/>
<protein>
    <recommendedName>
        <fullName evidence="3">Pentatricopeptide repeat-containing protein-mitochondrial domain-containing protein</fullName>
    </recommendedName>
</protein>
<feature type="repeat" description="PPR" evidence="2">
    <location>
        <begin position="135"/>
        <end position="169"/>
    </location>
</feature>
<feature type="repeat" description="PPR" evidence="2">
    <location>
        <begin position="209"/>
        <end position="243"/>
    </location>
</feature>
<dbReference type="EMBL" id="CAEY01000275">
    <property type="status" value="NOT_ANNOTATED_CDS"/>
    <property type="molecule type" value="Genomic_DNA"/>
</dbReference>
<reference evidence="4" key="2">
    <citation type="submission" date="2015-06" db="UniProtKB">
        <authorList>
            <consortium name="EnsemblMetazoa"/>
        </authorList>
    </citation>
    <scope>IDENTIFICATION</scope>
</reference>
<sequence length="687" mass="80334">MLKFSTIRFLDGFGSQFIRSGYSNCFKVVYFADRKLSVGNKQFKPKLRSALDSKDADVFGKIGVDEECVMPLKAESLPDDDDGYDQLEINRDRRHILFYKYKLTLLIHNKHGKARIVEALKLFDEMKRDDRKKMRPFFYTLMISGAAENGYTEKAFELFEEALKHKLKPTDATFTSLFNSCAECPFKEMGLQKAEWLRRWLQEIGKPLHQTHYHAMIKAFGKLGDIKTVYELVDEMNQKEIAIDTSTFNHLLVAAISQPESGFGEAIKLYRRMRFHKVPRDLKTYNLLLRATKSCEIGDREKFKKLLHEWVNFEKILYHEKKLPPKRVNMKKSTTPRISFTSDKIYDYLPDGSVKQLETENYNMEITETVNRNELCVQDEQNKMMDIPNFLVSTKYNRMGDILNIDYDSLKDWKNRFILIGGMEGFLFLLESEKLKPNIKTFTAMLDLIPEDNQSEDNLIHLLHQSKVEADTGFYNIIIKRRCFRGDIVAAKKTFSDMQKNNIPVDLATFGVLASGCKNVKTANQLLKDLEAVGFRPNIQIMGAMMKKACLSKDIFTMELVMQKMTQFKIPADKRIIDVLSLTIEEIDKLLWMIEKGKVKPFGHFLNPKFESNFDKLKSYFEKWAAKTDIEISHPWDQFKYKREDWQYYKMRQYENTVKSKILERSDVQKAVKDGQKVNVMKLVYDV</sequence>
<accession>T1KNB3</accession>
<evidence type="ECO:0000259" key="3">
    <source>
        <dbReference type="Pfam" id="PF23276"/>
    </source>
</evidence>
<dbReference type="PANTHER" id="PTHR47447">
    <property type="entry name" value="OS03G0856100 PROTEIN"/>
    <property type="match status" value="1"/>
</dbReference>
<dbReference type="InterPro" id="IPR057027">
    <property type="entry name" value="TPR_mt"/>
</dbReference>
<dbReference type="Gene3D" id="1.25.40.10">
    <property type="entry name" value="Tetratricopeptide repeat domain"/>
    <property type="match status" value="2"/>
</dbReference>
<name>T1KNB3_TETUR</name>
<proteinExistence type="predicted"/>
<keyword evidence="5" id="KW-1185">Reference proteome</keyword>
<dbReference type="OMA" id="EHPENTG"/>
<dbReference type="NCBIfam" id="TIGR00756">
    <property type="entry name" value="PPR"/>
    <property type="match status" value="2"/>
</dbReference>
<evidence type="ECO:0000313" key="5">
    <source>
        <dbReference type="Proteomes" id="UP000015104"/>
    </source>
</evidence>
<evidence type="ECO:0000313" key="4">
    <source>
        <dbReference type="EnsemblMetazoa" id="tetur16g00340.1"/>
    </source>
</evidence>
<evidence type="ECO:0000256" key="2">
    <source>
        <dbReference type="PROSITE-ProRule" id="PRU00708"/>
    </source>
</evidence>
<dbReference type="InterPro" id="IPR011990">
    <property type="entry name" value="TPR-like_helical_dom_sf"/>
</dbReference>